<name>A0A6C0AUR0_9ZZZZ</name>
<organism evidence="1">
    <name type="scientific">viral metagenome</name>
    <dbReference type="NCBI Taxonomy" id="1070528"/>
    <lineage>
        <taxon>unclassified sequences</taxon>
        <taxon>metagenomes</taxon>
        <taxon>organismal metagenomes</taxon>
    </lineage>
</organism>
<proteinExistence type="predicted"/>
<dbReference type="EMBL" id="MN740864">
    <property type="protein sequence ID" value="QHS83021.1"/>
    <property type="molecule type" value="Genomic_DNA"/>
</dbReference>
<accession>A0A6C0AUR0</accession>
<protein>
    <submittedName>
        <fullName evidence="1">Uncharacterized protein</fullName>
    </submittedName>
</protein>
<reference evidence="1" key="1">
    <citation type="journal article" date="2020" name="Nature">
        <title>Giant virus diversity and host interactions through global metagenomics.</title>
        <authorList>
            <person name="Schulz F."/>
            <person name="Roux S."/>
            <person name="Paez-Espino D."/>
            <person name="Jungbluth S."/>
            <person name="Walsh D.A."/>
            <person name="Denef V.J."/>
            <person name="McMahon K.D."/>
            <person name="Konstantinidis K.T."/>
            <person name="Eloe-Fadrosh E.A."/>
            <person name="Kyrpides N.C."/>
            <person name="Woyke T."/>
        </authorList>
    </citation>
    <scope>NUCLEOTIDE SEQUENCE</scope>
    <source>
        <strain evidence="1">GVMAG-S-1103017-74</strain>
    </source>
</reference>
<sequence>MPIPDKISTRWAFIVDAGTEWLATACAMGDHVVLQRERTGQHAVVTVYHAASGQLARGFVRPAQQLTPGVQALDSAVVVSARKLHTVLRAGMAVCAGNGAALSQSGAGSGVAAFDEERARPRVCVDSAHRVVSVSAEQNDVHFSADVQHDCDAARCIALSTLVLDPGRTLHAAAYHARMLLRGALHDAMVAECDAVCATEAPDDATHVTFLGSIPVSLRTVRVGYGQCEPSTRTCCDDAHVLVPMRFLRALPRAARVFYRVHERHMTVAYVNGDDGDKAAPVLQLGFFSAPKPRAGAEGGCAAVMARDARRVAVERTVTGLRGVLRTLEGLLDGTLPLT</sequence>
<evidence type="ECO:0000313" key="1">
    <source>
        <dbReference type="EMBL" id="QHS83021.1"/>
    </source>
</evidence>
<dbReference type="AlphaFoldDB" id="A0A6C0AUR0"/>